<keyword evidence="11" id="KW-0624">Polysaccharide degradation</keyword>
<dbReference type="InterPro" id="IPR017853">
    <property type="entry name" value="GH"/>
</dbReference>
<dbReference type="GO" id="GO:0005886">
    <property type="term" value="C:plasma membrane"/>
    <property type="evidence" value="ECO:0007669"/>
    <property type="project" value="UniProtKB-SubCell"/>
</dbReference>
<feature type="region of interest" description="Disordered" evidence="15">
    <location>
        <begin position="519"/>
        <end position="552"/>
    </location>
</feature>
<evidence type="ECO:0000256" key="16">
    <source>
        <dbReference type="SAM" id="SignalP"/>
    </source>
</evidence>
<comment type="similarity">
    <text evidence="3">Belongs to the glycosyl hydrolase 17 family.</text>
</comment>
<evidence type="ECO:0000256" key="5">
    <source>
        <dbReference type="ARBA" id="ARBA00022475"/>
    </source>
</evidence>
<dbReference type="EMBL" id="LSSM01001228">
    <property type="protein sequence ID" value="OMJ27010.1"/>
    <property type="molecule type" value="Genomic_DNA"/>
</dbReference>
<keyword evidence="8" id="KW-0325">Glycoprotein</keyword>
<evidence type="ECO:0000256" key="10">
    <source>
        <dbReference type="ARBA" id="ARBA00023316"/>
    </source>
</evidence>
<evidence type="ECO:0000256" key="7">
    <source>
        <dbReference type="ARBA" id="ARBA00023136"/>
    </source>
</evidence>
<keyword evidence="18" id="KW-1185">Reference proteome</keyword>
<sequence>MRLIFLSAILGYVSAAKIFHSLTYDQSKSVGNCNTLEQVISDISVIKKYTNIIHSSGISHCKQAEMIIKALGKDAEENLYLSVDFENDSDFNKEMEGIEELHEKYGLDNYVKAIIVGNYPISRNISNADNLISKINAVFEFLVEKGLDRINVTVSDNWDNFDRRIINSVDYIMFSSLPYRLNLHYKNATEYLFGRLKDIKNRIGSKDVVFGQIGWPTSDDAKSYKGASVENSESFMKEFVARSNKEGMDYIWYNAIDPLYMADNTGELLEERYGLLQSDRLTPKYKDFESDLLMKRSNKDEISSKSEKNKIVEKSSKSKKGSNSSILSNATNNSTKPLGAQSEVRREKTQINLNDDGENNGNEDNVGVDYEIGEEKDENEEDVDAEIGEEKDEEEEEVDDEISKENKEDEDEREEKVKKYGFEDETRNENNESEENEGEENNFVEDEISEDNNIESISEFPSIKAQQASGTLQMTNYMQYPWERIQLEGLVKTVKEKYTKNEQDPKSIKLDMGSIPLKINTSNNDVSVPQRSNPYTDPNSKYSYSDGRRAKI</sequence>
<dbReference type="PANTHER" id="PTHR16631">
    <property type="entry name" value="GLUCAN 1,3-BETA-GLUCOSIDASE"/>
    <property type="match status" value="1"/>
</dbReference>
<dbReference type="Proteomes" id="UP000187429">
    <property type="component" value="Unassembled WGS sequence"/>
</dbReference>
<evidence type="ECO:0000256" key="13">
    <source>
        <dbReference type="ARBA" id="ARBA00042373"/>
    </source>
</evidence>
<protein>
    <recommendedName>
        <fullName evidence="4">glucan endo-1,3-beta-D-glucosidase</fullName>
        <ecNumber evidence="4">3.2.1.39</ecNumber>
    </recommendedName>
    <alternativeName>
        <fullName evidence="14">Endo-1,3-beta-glucanase btgC</fullName>
    </alternativeName>
    <alternativeName>
        <fullName evidence="13">Laminarinase btgC</fullName>
    </alternativeName>
</protein>
<dbReference type="GO" id="GO:0000272">
    <property type="term" value="P:polysaccharide catabolic process"/>
    <property type="evidence" value="ECO:0007669"/>
    <property type="project" value="UniProtKB-KW"/>
</dbReference>
<evidence type="ECO:0000256" key="12">
    <source>
        <dbReference type="ARBA" id="ARBA00037649"/>
    </source>
</evidence>
<feature type="region of interest" description="Disordered" evidence="15">
    <location>
        <begin position="372"/>
        <end position="450"/>
    </location>
</feature>
<dbReference type="InterPro" id="IPR050732">
    <property type="entry name" value="Beta-glucan_modifiers"/>
</dbReference>
<dbReference type="SUPFAM" id="SSF51445">
    <property type="entry name" value="(Trans)glycosidases"/>
    <property type="match status" value="1"/>
</dbReference>
<feature type="compositionally biased region" description="Polar residues" evidence="15">
    <location>
        <begin position="519"/>
        <end position="543"/>
    </location>
</feature>
<feature type="compositionally biased region" description="Basic and acidic residues" evidence="15">
    <location>
        <begin position="298"/>
        <end position="316"/>
    </location>
</feature>
<dbReference type="GO" id="GO:0071555">
    <property type="term" value="P:cell wall organization"/>
    <property type="evidence" value="ECO:0007669"/>
    <property type="project" value="UniProtKB-KW"/>
</dbReference>
<evidence type="ECO:0000256" key="6">
    <source>
        <dbReference type="ARBA" id="ARBA00022801"/>
    </source>
</evidence>
<feature type="chain" id="PRO_5012006084" description="glucan endo-1,3-beta-D-glucosidase" evidence="16">
    <location>
        <begin position="16"/>
        <end position="552"/>
    </location>
</feature>
<dbReference type="AlphaFoldDB" id="A0A1R1YJF6"/>
<proteinExistence type="inferred from homology"/>
<evidence type="ECO:0000256" key="1">
    <source>
        <dbReference type="ARBA" id="ARBA00000382"/>
    </source>
</evidence>
<keyword evidence="6" id="KW-0378">Hydrolase</keyword>
<keyword evidence="10" id="KW-0961">Cell wall biogenesis/degradation</keyword>
<feature type="compositionally biased region" description="Basic and acidic residues" evidence="15">
    <location>
        <begin position="414"/>
        <end position="430"/>
    </location>
</feature>
<keyword evidence="5" id="KW-1003">Cell membrane</keyword>
<comment type="subcellular location">
    <subcellularLocation>
        <location evidence="2">Cell membrane</location>
        <topology evidence="2">Single-pass type II membrane protein</topology>
    </subcellularLocation>
</comment>
<dbReference type="GO" id="GO:0009986">
    <property type="term" value="C:cell surface"/>
    <property type="evidence" value="ECO:0007669"/>
    <property type="project" value="TreeGrafter"/>
</dbReference>
<dbReference type="GO" id="GO:0042973">
    <property type="term" value="F:glucan endo-1,3-beta-D-glucosidase activity"/>
    <property type="evidence" value="ECO:0007669"/>
    <property type="project" value="UniProtKB-EC"/>
</dbReference>
<evidence type="ECO:0000256" key="9">
    <source>
        <dbReference type="ARBA" id="ARBA00023277"/>
    </source>
</evidence>
<dbReference type="EC" id="3.2.1.39" evidence="4"/>
<evidence type="ECO:0000256" key="15">
    <source>
        <dbReference type="SAM" id="MobiDB-lite"/>
    </source>
</evidence>
<evidence type="ECO:0000256" key="14">
    <source>
        <dbReference type="ARBA" id="ARBA00043078"/>
    </source>
</evidence>
<evidence type="ECO:0000313" key="17">
    <source>
        <dbReference type="EMBL" id="OMJ27010.1"/>
    </source>
</evidence>
<feature type="region of interest" description="Disordered" evidence="15">
    <location>
        <begin position="298"/>
        <end position="345"/>
    </location>
</feature>
<keyword evidence="16" id="KW-0732">Signal</keyword>
<comment type="function">
    <text evidence="12">Glucanases play a role in cell expansion during growth, in cell-cell fusion during mating, and in spore release during sporulation. This enzyme may be involved in beta-glucan degradation. Active on laminarin and lichenan.</text>
</comment>
<evidence type="ECO:0000256" key="3">
    <source>
        <dbReference type="ARBA" id="ARBA00008773"/>
    </source>
</evidence>
<dbReference type="PANTHER" id="PTHR16631:SF17">
    <property type="entry name" value="GLUCAN ENDO-1,3-BETA-GLUCOSIDASE BTGC"/>
    <property type="match status" value="1"/>
</dbReference>
<dbReference type="GO" id="GO:0009277">
    <property type="term" value="C:fungal-type cell wall"/>
    <property type="evidence" value="ECO:0007669"/>
    <property type="project" value="TreeGrafter"/>
</dbReference>
<accession>A0A1R1YJF6</accession>
<dbReference type="OrthoDB" id="77201at2759"/>
<evidence type="ECO:0000256" key="2">
    <source>
        <dbReference type="ARBA" id="ARBA00004401"/>
    </source>
</evidence>
<feature type="compositionally biased region" description="Acidic residues" evidence="15">
    <location>
        <begin position="431"/>
        <end position="450"/>
    </location>
</feature>
<organism evidence="17 18">
    <name type="scientific">Smittium culicis</name>
    <dbReference type="NCBI Taxonomy" id="133412"/>
    <lineage>
        <taxon>Eukaryota</taxon>
        <taxon>Fungi</taxon>
        <taxon>Fungi incertae sedis</taxon>
        <taxon>Zoopagomycota</taxon>
        <taxon>Kickxellomycotina</taxon>
        <taxon>Harpellomycetes</taxon>
        <taxon>Harpellales</taxon>
        <taxon>Legeriomycetaceae</taxon>
        <taxon>Smittium</taxon>
    </lineage>
</organism>
<feature type="compositionally biased region" description="Acidic residues" evidence="15">
    <location>
        <begin position="372"/>
        <end position="400"/>
    </location>
</feature>
<evidence type="ECO:0000313" key="18">
    <source>
        <dbReference type="Proteomes" id="UP000187429"/>
    </source>
</evidence>
<reference evidence="18" key="1">
    <citation type="submission" date="2017-01" db="EMBL/GenBank/DDBJ databases">
        <authorList>
            <person name="Wang Y."/>
            <person name="White M."/>
            <person name="Kvist S."/>
            <person name="Moncalvo J.-M."/>
        </authorList>
    </citation>
    <scope>NUCLEOTIDE SEQUENCE [LARGE SCALE GENOMIC DNA]</scope>
    <source>
        <strain evidence="18">ID-206-W2</strain>
    </source>
</reference>
<keyword evidence="9" id="KW-0119">Carbohydrate metabolism</keyword>
<gene>
    <name evidence="17" type="ORF">AYI69_g3574</name>
</gene>
<dbReference type="Gene3D" id="3.20.20.80">
    <property type="entry name" value="Glycosidases"/>
    <property type="match status" value="1"/>
</dbReference>
<comment type="caution">
    <text evidence="17">The sequence shown here is derived from an EMBL/GenBank/DDBJ whole genome shotgun (WGS) entry which is preliminary data.</text>
</comment>
<evidence type="ECO:0000256" key="8">
    <source>
        <dbReference type="ARBA" id="ARBA00023180"/>
    </source>
</evidence>
<evidence type="ECO:0000256" key="11">
    <source>
        <dbReference type="ARBA" id="ARBA00023326"/>
    </source>
</evidence>
<feature type="signal peptide" evidence="16">
    <location>
        <begin position="1"/>
        <end position="15"/>
    </location>
</feature>
<dbReference type="GO" id="GO:0005576">
    <property type="term" value="C:extracellular region"/>
    <property type="evidence" value="ECO:0007669"/>
    <property type="project" value="TreeGrafter"/>
</dbReference>
<keyword evidence="7" id="KW-0472">Membrane</keyword>
<name>A0A1R1YJF6_9FUNG</name>
<evidence type="ECO:0000256" key="4">
    <source>
        <dbReference type="ARBA" id="ARBA00012780"/>
    </source>
</evidence>
<comment type="catalytic activity">
    <reaction evidence="1">
        <text>Hydrolysis of (1-&gt;3)-beta-D-glucosidic linkages in (1-&gt;3)-beta-D-glucans.</text>
        <dbReference type="EC" id="3.2.1.39"/>
    </reaction>
</comment>